<dbReference type="Proteomes" id="UP000622707">
    <property type="component" value="Unassembled WGS sequence"/>
</dbReference>
<dbReference type="Gene3D" id="3.40.50.1820">
    <property type="entry name" value="alpha/beta hydrolase"/>
    <property type="match status" value="1"/>
</dbReference>
<accession>A0ABS1JHG8</accession>
<evidence type="ECO:0000259" key="2">
    <source>
        <dbReference type="Pfam" id="PF00561"/>
    </source>
</evidence>
<name>A0ABS1JHG8_9BURK</name>
<evidence type="ECO:0000256" key="1">
    <source>
        <dbReference type="ARBA" id="ARBA00022801"/>
    </source>
</evidence>
<dbReference type="PANTHER" id="PTHR43798">
    <property type="entry name" value="MONOACYLGLYCEROL LIPASE"/>
    <property type="match status" value="1"/>
</dbReference>
<evidence type="ECO:0000313" key="3">
    <source>
        <dbReference type="EMBL" id="MBL0423658.1"/>
    </source>
</evidence>
<dbReference type="PANTHER" id="PTHR43798:SF31">
    <property type="entry name" value="AB HYDROLASE SUPERFAMILY PROTEIN YCLE"/>
    <property type="match status" value="1"/>
</dbReference>
<dbReference type="InterPro" id="IPR050266">
    <property type="entry name" value="AB_hydrolase_sf"/>
</dbReference>
<feature type="domain" description="AB hydrolase-1" evidence="2">
    <location>
        <begin position="22"/>
        <end position="238"/>
    </location>
</feature>
<dbReference type="EMBL" id="JAEQND010000001">
    <property type="protein sequence ID" value="MBL0423658.1"/>
    <property type="molecule type" value="Genomic_DNA"/>
</dbReference>
<dbReference type="RefSeq" id="WP_201686905.1">
    <property type="nucleotide sequence ID" value="NZ_JAEQND010000001.1"/>
</dbReference>
<organism evidence="3 4">
    <name type="scientific">Ramlibacter alkalitolerans</name>
    <dbReference type="NCBI Taxonomy" id="2039631"/>
    <lineage>
        <taxon>Bacteria</taxon>
        <taxon>Pseudomonadati</taxon>
        <taxon>Pseudomonadota</taxon>
        <taxon>Betaproteobacteria</taxon>
        <taxon>Burkholderiales</taxon>
        <taxon>Comamonadaceae</taxon>
        <taxon>Ramlibacter</taxon>
    </lineage>
</organism>
<dbReference type="Pfam" id="PF00561">
    <property type="entry name" value="Abhydrolase_1"/>
    <property type="match status" value="1"/>
</dbReference>
<dbReference type="InterPro" id="IPR029058">
    <property type="entry name" value="AB_hydrolase_fold"/>
</dbReference>
<sequence length="261" mass="27958">MNTGRVGDIDVAYELEGPAGAPVVMLAHGILSTHAMWRGVAEALLPRWRVLGYDLRGHGATRASEPPYTMQRLADDAIALLDALDLPRVHFIGASLGGMIGQRLAAQRGDRLLSVTLANTTAVQGAAQAWQDRIATAQKKGVDPLVEPTLQRWFTASYLAADREPVQRLRALATDTGVRGFCGCAAAVRDLAQADLLPEIRVPTLVIVGEQDQATPPAAGEFIQQHVRGAQLVRLPAAHQSAVECPEAFAAAWERFVHALA</sequence>
<keyword evidence="1 3" id="KW-0378">Hydrolase</keyword>
<comment type="caution">
    <text evidence="3">The sequence shown here is derived from an EMBL/GenBank/DDBJ whole genome shotgun (WGS) entry which is preliminary data.</text>
</comment>
<dbReference type="GO" id="GO:0016787">
    <property type="term" value="F:hydrolase activity"/>
    <property type="evidence" value="ECO:0007669"/>
    <property type="project" value="UniProtKB-KW"/>
</dbReference>
<dbReference type="SUPFAM" id="SSF53474">
    <property type="entry name" value="alpha/beta-Hydrolases"/>
    <property type="match status" value="1"/>
</dbReference>
<reference evidence="3 4" key="1">
    <citation type="journal article" date="2017" name="Int. J. Syst. Evol. Microbiol.">
        <title>Ramlibacter alkalitolerans sp. nov., alkali-tolerant bacterium isolated from soil of ginseng.</title>
        <authorList>
            <person name="Lee D.H."/>
            <person name="Cha C.J."/>
        </authorList>
    </citation>
    <scope>NUCLEOTIDE SEQUENCE [LARGE SCALE GENOMIC DNA]</scope>
    <source>
        <strain evidence="3 4">KACC 19305</strain>
    </source>
</reference>
<proteinExistence type="predicted"/>
<dbReference type="PRINTS" id="PR00111">
    <property type="entry name" value="ABHYDROLASE"/>
</dbReference>
<protein>
    <submittedName>
        <fullName evidence="3">Alpha/beta fold hydrolase</fullName>
    </submittedName>
</protein>
<keyword evidence="4" id="KW-1185">Reference proteome</keyword>
<gene>
    <name evidence="3" type="ORF">JI746_00960</name>
</gene>
<dbReference type="InterPro" id="IPR000073">
    <property type="entry name" value="AB_hydrolase_1"/>
</dbReference>
<evidence type="ECO:0000313" key="4">
    <source>
        <dbReference type="Proteomes" id="UP000622707"/>
    </source>
</evidence>